<sequence length="368" mass="41010">MRNRNPVFFDERMNSWHVLRYEDVARVQADSKNFSSALHRVLPLGDPGRGNPALLDPPEHRLIRTLVSRAFTPQSVRQLVPRITAVTEQLLDTMADHDEADLVAELCYPLPVTIISELLGIPTADHDMVRRWADVRLSVPFDRPIDESTEHALQACAAEQNNYLAAHVRHRRRHPRDDLISRLTLAEVEGDRLSDEEIVRFAGFLFLAGHVTTSLLLANAVVCLGEHPAAAATLRNDPTSIPDAIEEILRCRPPAPFNTRATTRNVELHGHTLAEGSLVTAWILSANHDELQFPDPDRFDIGRTPNPHLGFGHGAHFCLGAPLARLEVRIALRLLLSRFPRLEVGPGTRTYEGSGLSLVRVLPVSLRA</sequence>
<dbReference type="PRINTS" id="PR00359">
    <property type="entry name" value="BP450"/>
</dbReference>
<evidence type="ECO:0008006" key="11">
    <source>
        <dbReference type="Google" id="ProtNLM"/>
    </source>
</evidence>
<dbReference type="GO" id="GO:0004497">
    <property type="term" value="F:monooxygenase activity"/>
    <property type="evidence" value="ECO:0007669"/>
    <property type="project" value="UniProtKB-KW"/>
</dbReference>
<dbReference type="PANTHER" id="PTHR46696:SF1">
    <property type="entry name" value="CYTOCHROME P450 YJIB-RELATED"/>
    <property type="match status" value="1"/>
</dbReference>
<evidence type="ECO:0000256" key="3">
    <source>
        <dbReference type="ARBA" id="ARBA00022617"/>
    </source>
</evidence>
<organism evidence="9 10">
    <name type="scientific">Nocardia terpenica</name>
    <dbReference type="NCBI Taxonomy" id="455432"/>
    <lineage>
        <taxon>Bacteria</taxon>
        <taxon>Bacillati</taxon>
        <taxon>Actinomycetota</taxon>
        <taxon>Actinomycetes</taxon>
        <taxon>Mycobacteriales</taxon>
        <taxon>Nocardiaceae</taxon>
        <taxon>Nocardia</taxon>
    </lineage>
</organism>
<gene>
    <name evidence="9" type="ORF">AWN90_28290</name>
</gene>
<name>A0A164LRH0_9NOCA</name>
<evidence type="ECO:0000313" key="9">
    <source>
        <dbReference type="EMBL" id="KZM72683.1"/>
    </source>
</evidence>
<evidence type="ECO:0000313" key="10">
    <source>
        <dbReference type="Proteomes" id="UP000076512"/>
    </source>
</evidence>
<dbReference type="InterPro" id="IPR036396">
    <property type="entry name" value="Cyt_P450_sf"/>
</dbReference>
<evidence type="ECO:0000256" key="2">
    <source>
        <dbReference type="ARBA" id="ARBA00010617"/>
    </source>
</evidence>
<accession>A0A164LRH0</accession>
<dbReference type="SUPFAM" id="SSF48264">
    <property type="entry name" value="Cytochrome P450"/>
    <property type="match status" value="1"/>
</dbReference>
<dbReference type="FunFam" id="1.10.630.10:FF:000018">
    <property type="entry name" value="Cytochrome P450 monooxygenase"/>
    <property type="match status" value="1"/>
</dbReference>
<proteinExistence type="inferred from homology"/>
<dbReference type="PRINTS" id="PR00385">
    <property type="entry name" value="P450"/>
</dbReference>
<evidence type="ECO:0000256" key="1">
    <source>
        <dbReference type="ARBA" id="ARBA00001971"/>
    </source>
</evidence>
<dbReference type="Gene3D" id="1.10.630.10">
    <property type="entry name" value="Cytochrome P450"/>
    <property type="match status" value="1"/>
</dbReference>
<dbReference type="InterPro" id="IPR001128">
    <property type="entry name" value="Cyt_P450"/>
</dbReference>
<evidence type="ECO:0000256" key="8">
    <source>
        <dbReference type="RuleBase" id="RU000461"/>
    </source>
</evidence>
<dbReference type="PROSITE" id="PS00086">
    <property type="entry name" value="CYTOCHROME_P450"/>
    <property type="match status" value="1"/>
</dbReference>
<keyword evidence="5 8" id="KW-0560">Oxidoreductase</keyword>
<dbReference type="GO" id="GO:0020037">
    <property type="term" value="F:heme binding"/>
    <property type="evidence" value="ECO:0007669"/>
    <property type="project" value="InterPro"/>
</dbReference>
<reference evidence="9 10" key="1">
    <citation type="submission" date="2016-04" db="EMBL/GenBank/DDBJ databases">
        <authorList>
            <person name="Evans L.H."/>
            <person name="Alamgir A."/>
            <person name="Owens N."/>
            <person name="Weber N.D."/>
            <person name="Virtaneva K."/>
            <person name="Barbian K."/>
            <person name="Babar A."/>
            <person name="Rosenke K."/>
        </authorList>
    </citation>
    <scope>NUCLEOTIDE SEQUENCE [LARGE SCALE GENOMIC DNA]</scope>
    <source>
        <strain evidence="9 10">IFM 0406</strain>
    </source>
</reference>
<protein>
    <recommendedName>
        <fullName evidence="11">Cytochrome P450</fullName>
    </recommendedName>
</protein>
<dbReference type="PANTHER" id="PTHR46696">
    <property type="entry name" value="P450, PUTATIVE (EUROFUNG)-RELATED"/>
    <property type="match status" value="1"/>
</dbReference>
<evidence type="ECO:0000256" key="6">
    <source>
        <dbReference type="ARBA" id="ARBA00023004"/>
    </source>
</evidence>
<keyword evidence="3 8" id="KW-0349">Heme</keyword>
<keyword evidence="7 8" id="KW-0503">Monooxygenase</keyword>
<comment type="caution">
    <text evidence="9">The sequence shown here is derived from an EMBL/GenBank/DDBJ whole genome shotgun (WGS) entry which is preliminary data.</text>
</comment>
<comment type="similarity">
    <text evidence="2 8">Belongs to the cytochrome P450 family.</text>
</comment>
<keyword evidence="4 8" id="KW-0479">Metal-binding</keyword>
<evidence type="ECO:0000256" key="5">
    <source>
        <dbReference type="ARBA" id="ARBA00023002"/>
    </source>
</evidence>
<keyword evidence="10" id="KW-1185">Reference proteome</keyword>
<dbReference type="Pfam" id="PF00067">
    <property type="entry name" value="p450"/>
    <property type="match status" value="1"/>
</dbReference>
<dbReference type="InterPro" id="IPR017972">
    <property type="entry name" value="Cyt_P450_CS"/>
</dbReference>
<dbReference type="STRING" id="455432.AWN90_28290"/>
<dbReference type="Proteomes" id="UP000076512">
    <property type="component" value="Unassembled WGS sequence"/>
</dbReference>
<dbReference type="EMBL" id="LWGR01000007">
    <property type="protein sequence ID" value="KZM72683.1"/>
    <property type="molecule type" value="Genomic_DNA"/>
</dbReference>
<dbReference type="GO" id="GO:0005506">
    <property type="term" value="F:iron ion binding"/>
    <property type="evidence" value="ECO:0007669"/>
    <property type="project" value="InterPro"/>
</dbReference>
<comment type="cofactor">
    <cofactor evidence="1">
        <name>heme</name>
        <dbReference type="ChEBI" id="CHEBI:30413"/>
    </cofactor>
</comment>
<keyword evidence="6 8" id="KW-0408">Iron</keyword>
<evidence type="ECO:0000256" key="7">
    <source>
        <dbReference type="ARBA" id="ARBA00023033"/>
    </source>
</evidence>
<dbReference type="GO" id="GO:0016705">
    <property type="term" value="F:oxidoreductase activity, acting on paired donors, with incorporation or reduction of molecular oxygen"/>
    <property type="evidence" value="ECO:0007669"/>
    <property type="project" value="InterPro"/>
</dbReference>
<dbReference type="InterPro" id="IPR002397">
    <property type="entry name" value="Cyt_P450_B"/>
</dbReference>
<dbReference type="AlphaFoldDB" id="A0A164LRH0"/>
<evidence type="ECO:0000256" key="4">
    <source>
        <dbReference type="ARBA" id="ARBA00022723"/>
    </source>
</evidence>
<dbReference type="CDD" id="cd11032">
    <property type="entry name" value="P450_EryK-like"/>
    <property type="match status" value="1"/>
</dbReference>